<organism evidence="1 2">
    <name type="scientific">Helianthus annuus</name>
    <name type="common">Common sunflower</name>
    <dbReference type="NCBI Taxonomy" id="4232"/>
    <lineage>
        <taxon>Eukaryota</taxon>
        <taxon>Viridiplantae</taxon>
        <taxon>Streptophyta</taxon>
        <taxon>Embryophyta</taxon>
        <taxon>Tracheophyta</taxon>
        <taxon>Spermatophyta</taxon>
        <taxon>Magnoliopsida</taxon>
        <taxon>eudicotyledons</taxon>
        <taxon>Gunneridae</taxon>
        <taxon>Pentapetalae</taxon>
        <taxon>asterids</taxon>
        <taxon>campanulids</taxon>
        <taxon>Asterales</taxon>
        <taxon>Asteraceae</taxon>
        <taxon>Asteroideae</taxon>
        <taxon>Heliantheae alliance</taxon>
        <taxon>Heliantheae</taxon>
        <taxon>Helianthus</taxon>
    </lineage>
</organism>
<gene>
    <name evidence="1" type="ORF">HanXRQr2_Chr01g0002341</name>
</gene>
<dbReference type="EMBL" id="MNCJ02000316">
    <property type="protein sequence ID" value="KAF5820444.1"/>
    <property type="molecule type" value="Genomic_DNA"/>
</dbReference>
<dbReference type="AlphaFoldDB" id="A0A9K3P1D5"/>
<accession>A0A9K3P1D5</accession>
<dbReference type="Gramene" id="mRNA:HanXRQr2_Chr01g0002341">
    <property type="protein sequence ID" value="mRNA:HanXRQr2_Chr01g0002341"/>
    <property type="gene ID" value="HanXRQr2_Chr01g0002341"/>
</dbReference>
<dbReference type="Gene3D" id="3.40.395.10">
    <property type="entry name" value="Adenoviral Proteinase, Chain A"/>
    <property type="match status" value="1"/>
</dbReference>
<sequence>MLLNRVFVQVRSNLLDNHCVYKINNTLTESCVMFPEKTPETRFNDLGIQAVNLSTRLDNVWTDEDRSEVRQPAVRAKSPRLKRRIILPVALRSPYVMRVVSLRDECDMSEGTLARCMFCGVGKKWEVLFSNNGGISVMRGPFESMIPGVTLHVNVISAWAVVLNYEEKMRKMGTTPKLFCNAGMLLEKDFQMSEEHRITEFTRNMNAVLAGTEPKSFKGFQMVFVPILARDHYYLLLFNLSTTQILIIDNMEGDAGLERYHGNVEKMISTFCRYLSQIQPGVAEKLRTTEPVRLKFPWQTLYNVIDCGIFLMRHMETYNGTSVKEWTCGFSAERNIKGEVLGNQAKEIEDLRKKYISKMLLSDVNTARVDVEREVKEFAYLDEDERVKLEEDAAERICQRLDGTP</sequence>
<reference evidence="1" key="1">
    <citation type="journal article" date="2017" name="Nature">
        <title>The sunflower genome provides insights into oil metabolism, flowering and Asterid evolution.</title>
        <authorList>
            <person name="Badouin H."/>
            <person name="Gouzy J."/>
            <person name="Grassa C.J."/>
            <person name="Murat F."/>
            <person name="Staton S.E."/>
            <person name="Cottret L."/>
            <person name="Lelandais-Briere C."/>
            <person name="Owens G.L."/>
            <person name="Carrere S."/>
            <person name="Mayjonade B."/>
            <person name="Legrand L."/>
            <person name="Gill N."/>
            <person name="Kane N.C."/>
            <person name="Bowers J.E."/>
            <person name="Hubner S."/>
            <person name="Bellec A."/>
            <person name="Berard A."/>
            <person name="Berges H."/>
            <person name="Blanchet N."/>
            <person name="Boniface M.C."/>
            <person name="Brunel D."/>
            <person name="Catrice O."/>
            <person name="Chaidir N."/>
            <person name="Claudel C."/>
            <person name="Donnadieu C."/>
            <person name="Faraut T."/>
            <person name="Fievet G."/>
            <person name="Helmstetter N."/>
            <person name="King M."/>
            <person name="Knapp S.J."/>
            <person name="Lai Z."/>
            <person name="Le Paslier M.C."/>
            <person name="Lippi Y."/>
            <person name="Lorenzon L."/>
            <person name="Mandel J.R."/>
            <person name="Marage G."/>
            <person name="Marchand G."/>
            <person name="Marquand E."/>
            <person name="Bret-Mestries E."/>
            <person name="Morien E."/>
            <person name="Nambeesan S."/>
            <person name="Nguyen T."/>
            <person name="Pegot-Espagnet P."/>
            <person name="Pouilly N."/>
            <person name="Raftis F."/>
            <person name="Sallet E."/>
            <person name="Schiex T."/>
            <person name="Thomas J."/>
            <person name="Vandecasteele C."/>
            <person name="Vares D."/>
            <person name="Vear F."/>
            <person name="Vautrin S."/>
            <person name="Crespi M."/>
            <person name="Mangin B."/>
            <person name="Burke J.M."/>
            <person name="Salse J."/>
            <person name="Munos S."/>
            <person name="Vincourt P."/>
            <person name="Rieseberg L.H."/>
            <person name="Langlade N.B."/>
        </authorList>
    </citation>
    <scope>NUCLEOTIDE SEQUENCE</scope>
    <source>
        <tissue evidence="1">Leaves</tissue>
    </source>
</reference>
<dbReference type="InterPro" id="IPR038765">
    <property type="entry name" value="Papain-like_cys_pep_sf"/>
</dbReference>
<dbReference type="SUPFAM" id="SSF54001">
    <property type="entry name" value="Cysteine proteinases"/>
    <property type="match status" value="1"/>
</dbReference>
<name>A0A9K3P1D5_HELAN</name>
<evidence type="ECO:0000313" key="1">
    <source>
        <dbReference type="EMBL" id="KAF5820444.1"/>
    </source>
</evidence>
<comment type="caution">
    <text evidence="1">The sequence shown here is derived from an EMBL/GenBank/DDBJ whole genome shotgun (WGS) entry which is preliminary data.</text>
</comment>
<evidence type="ECO:0000313" key="2">
    <source>
        <dbReference type="Proteomes" id="UP000215914"/>
    </source>
</evidence>
<keyword evidence="2" id="KW-1185">Reference proteome</keyword>
<reference evidence="1" key="2">
    <citation type="submission" date="2020-06" db="EMBL/GenBank/DDBJ databases">
        <title>Helianthus annuus Genome sequencing and assembly Release 2.</title>
        <authorList>
            <person name="Gouzy J."/>
            <person name="Langlade N."/>
            <person name="Munos S."/>
        </authorList>
    </citation>
    <scope>NUCLEOTIDE SEQUENCE</scope>
    <source>
        <tissue evidence="1">Leaves</tissue>
    </source>
</reference>
<dbReference type="Proteomes" id="UP000215914">
    <property type="component" value="Unassembled WGS sequence"/>
</dbReference>
<proteinExistence type="predicted"/>
<protein>
    <submittedName>
        <fullName evidence="1">Papain-like cysteine peptidase superfamily</fullName>
    </submittedName>
</protein>